<evidence type="ECO:0000313" key="2">
    <source>
        <dbReference type="EMBL" id="MEF3832689.1"/>
    </source>
</evidence>
<organism evidence="2 3">
    <name type="scientific">Flavivirga spongiicola</name>
    <dbReference type="NCBI Taxonomy" id="421621"/>
    <lineage>
        <taxon>Bacteria</taxon>
        <taxon>Pseudomonadati</taxon>
        <taxon>Bacteroidota</taxon>
        <taxon>Flavobacteriia</taxon>
        <taxon>Flavobacteriales</taxon>
        <taxon>Flavobacteriaceae</taxon>
        <taxon>Flavivirga</taxon>
    </lineage>
</organism>
<proteinExistence type="predicted"/>
<evidence type="ECO:0000313" key="3">
    <source>
        <dbReference type="Proteomes" id="UP001337305"/>
    </source>
</evidence>
<keyword evidence="3" id="KW-1185">Reference proteome</keyword>
<dbReference type="Proteomes" id="UP001337305">
    <property type="component" value="Unassembled WGS sequence"/>
</dbReference>
<evidence type="ECO:0000256" key="1">
    <source>
        <dbReference type="SAM" id="Phobius"/>
    </source>
</evidence>
<keyword evidence="1" id="KW-1133">Transmembrane helix</keyword>
<accession>A0ABU7XQB2</accession>
<protein>
    <submittedName>
        <fullName evidence="2">Uncharacterized protein</fullName>
    </submittedName>
</protein>
<reference evidence="2 3" key="1">
    <citation type="submission" date="2022-09" db="EMBL/GenBank/DDBJ databases">
        <title>Genome sequencing of Flavivirga sp. MEBiC05379.</title>
        <authorList>
            <person name="Oh H.-M."/>
            <person name="Kwon K.K."/>
            <person name="Park M.J."/>
            <person name="Yang S.-H."/>
        </authorList>
    </citation>
    <scope>NUCLEOTIDE SEQUENCE [LARGE SCALE GENOMIC DNA]</scope>
    <source>
        <strain evidence="2 3">MEBiC05379</strain>
    </source>
</reference>
<comment type="caution">
    <text evidence="2">The sequence shown here is derived from an EMBL/GenBank/DDBJ whole genome shotgun (WGS) entry which is preliminary data.</text>
</comment>
<feature type="transmembrane region" description="Helical" evidence="1">
    <location>
        <begin position="56"/>
        <end position="75"/>
    </location>
</feature>
<keyword evidence="1" id="KW-0472">Membrane</keyword>
<sequence length="103" mass="11737">MEINKNIKNKVDDTLNAMDGTEAVKISPFFKDRTMQKLFVEKGEEPLIWSWFSPRLQLAALVCVIVLNVLAFVQLNSNEYDNNINEFTETYGLSSGLDTSLFN</sequence>
<dbReference type="EMBL" id="JAODOP010000004">
    <property type="protein sequence ID" value="MEF3832689.1"/>
    <property type="molecule type" value="Genomic_DNA"/>
</dbReference>
<name>A0ABU7XQB2_9FLAO</name>
<gene>
    <name evidence="2" type="ORF">N1F79_06085</name>
</gene>
<dbReference type="RefSeq" id="WP_303305062.1">
    <property type="nucleotide sequence ID" value="NZ_JAODOP010000004.1"/>
</dbReference>
<keyword evidence="1" id="KW-0812">Transmembrane</keyword>